<evidence type="ECO:0000256" key="6">
    <source>
        <dbReference type="SAM" id="Coils"/>
    </source>
</evidence>
<feature type="coiled-coil region" evidence="6">
    <location>
        <begin position="382"/>
        <end position="424"/>
    </location>
</feature>
<dbReference type="GO" id="GO:0000978">
    <property type="term" value="F:RNA polymerase II cis-regulatory region sequence-specific DNA binding"/>
    <property type="evidence" value="ECO:0007669"/>
    <property type="project" value="TreeGrafter"/>
</dbReference>
<name>A0A8D9AHR4_9HEMI</name>
<dbReference type="SMART" id="SM00692">
    <property type="entry name" value="DM3"/>
    <property type="match status" value="1"/>
</dbReference>
<dbReference type="SUPFAM" id="SSF57716">
    <property type="entry name" value="Glucocorticoid receptor-like (DNA-binding domain)"/>
    <property type="match status" value="1"/>
</dbReference>
<dbReference type="EMBL" id="HBUF01567772">
    <property type="protein sequence ID" value="CAG6765280.1"/>
    <property type="molecule type" value="Transcribed_RNA"/>
</dbReference>
<accession>A0A8D9AHR4</accession>
<evidence type="ECO:0000256" key="3">
    <source>
        <dbReference type="ARBA" id="ARBA00022833"/>
    </source>
</evidence>
<evidence type="ECO:0000256" key="5">
    <source>
        <dbReference type="PROSITE-ProRule" id="PRU00309"/>
    </source>
</evidence>
<keyword evidence="3" id="KW-0862">Zinc</keyword>
<evidence type="ECO:0000256" key="1">
    <source>
        <dbReference type="ARBA" id="ARBA00022723"/>
    </source>
</evidence>
<dbReference type="AlphaFoldDB" id="A0A8D9AHR4"/>
<proteinExistence type="predicted"/>
<dbReference type="Pfam" id="PF05485">
    <property type="entry name" value="THAP"/>
    <property type="match status" value="1"/>
</dbReference>
<dbReference type="SMART" id="SM00980">
    <property type="entry name" value="THAP"/>
    <property type="match status" value="1"/>
</dbReference>
<keyword evidence="1" id="KW-0479">Metal-binding</keyword>
<protein>
    <recommendedName>
        <fullName evidence="7">THAP-type domain-containing protein</fullName>
    </recommendedName>
</protein>
<keyword evidence="4 5" id="KW-0238">DNA-binding</keyword>
<reference evidence="8" key="1">
    <citation type="submission" date="2021-05" db="EMBL/GenBank/DDBJ databases">
        <authorList>
            <person name="Alioto T."/>
            <person name="Alioto T."/>
            <person name="Gomez Garrido J."/>
        </authorList>
    </citation>
    <scope>NUCLEOTIDE SEQUENCE</scope>
</reference>
<dbReference type="PANTHER" id="PTHR46600">
    <property type="entry name" value="THAP DOMAIN-CONTAINING"/>
    <property type="match status" value="1"/>
</dbReference>
<keyword evidence="6" id="KW-0175">Coiled coil</keyword>
<evidence type="ECO:0000259" key="7">
    <source>
        <dbReference type="PROSITE" id="PS50950"/>
    </source>
</evidence>
<organism evidence="8">
    <name type="scientific">Cacopsylla melanoneura</name>
    <dbReference type="NCBI Taxonomy" id="428564"/>
    <lineage>
        <taxon>Eukaryota</taxon>
        <taxon>Metazoa</taxon>
        <taxon>Ecdysozoa</taxon>
        <taxon>Arthropoda</taxon>
        <taxon>Hexapoda</taxon>
        <taxon>Insecta</taxon>
        <taxon>Pterygota</taxon>
        <taxon>Neoptera</taxon>
        <taxon>Paraneoptera</taxon>
        <taxon>Hemiptera</taxon>
        <taxon>Sternorrhyncha</taxon>
        <taxon>Psylloidea</taxon>
        <taxon>Psyllidae</taxon>
        <taxon>Psyllinae</taxon>
        <taxon>Cacopsylla</taxon>
    </lineage>
</organism>
<dbReference type="GO" id="GO:0005634">
    <property type="term" value="C:nucleus"/>
    <property type="evidence" value="ECO:0007669"/>
    <property type="project" value="TreeGrafter"/>
</dbReference>
<feature type="domain" description="THAP-type" evidence="7">
    <location>
        <begin position="1"/>
        <end position="96"/>
    </location>
</feature>
<evidence type="ECO:0000256" key="2">
    <source>
        <dbReference type="ARBA" id="ARBA00022771"/>
    </source>
</evidence>
<sequence>MSTCAKCGVNKYGKYFFINKYGKHTFHNNPSIDSTPSFYTFPKGETRDIWIRFVGIPGWQPKPVSVLCSRHFQDSDYCDDRTSKLVLRDNAVPTIEAKVKFPEDGAGDDTKAVEKPSITLKPIEQLIQTEPRQLVQTEPRHKKTRVKHPTKQPVTIEGPLELLIEPSERLIKSMEANKHEQLAKEPVTIDGSIEQLIEQNEEQLELLNAAEEPAGYLPDIRSVKAEKVDDISSGDIADPRLEKQVEIPDDTADRNLVNEELLLLGDTSIHIANTDFIVDNNSVHIPKTEFIVDNDPLASSRLDVRNVVEKNQCSNSSTKSADTGAENITNPDILALKRKISVLTEQLTAKRKCVRNLNQTLRRQKTQTKCNHPTPTETEDKLKQLQEAHNLVREELTRLKHGNLPALRNEINRLRQENIILKKRLLNNEQMKII</sequence>
<dbReference type="GO" id="GO:0003700">
    <property type="term" value="F:DNA-binding transcription factor activity"/>
    <property type="evidence" value="ECO:0007669"/>
    <property type="project" value="TreeGrafter"/>
</dbReference>
<dbReference type="InterPro" id="IPR026516">
    <property type="entry name" value="THAP1/10"/>
</dbReference>
<dbReference type="GO" id="GO:0008270">
    <property type="term" value="F:zinc ion binding"/>
    <property type="evidence" value="ECO:0007669"/>
    <property type="project" value="UniProtKB-KW"/>
</dbReference>
<evidence type="ECO:0000256" key="4">
    <source>
        <dbReference type="ARBA" id="ARBA00023125"/>
    </source>
</evidence>
<dbReference type="InterPro" id="IPR006612">
    <property type="entry name" value="THAP_Znf"/>
</dbReference>
<dbReference type="PANTHER" id="PTHR46600:SF7">
    <property type="entry name" value="SI:DKEY-228B2.6-RELATED"/>
    <property type="match status" value="1"/>
</dbReference>
<dbReference type="PROSITE" id="PS50950">
    <property type="entry name" value="ZF_THAP"/>
    <property type="match status" value="1"/>
</dbReference>
<evidence type="ECO:0000313" key="8">
    <source>
        <dbReference type="EMBL" id="CAG6765280.1"/>
    </source>
</evidence>
<keyword evidence="2 5" id="KW-0863">Zinc-finger</keyword>
<dbReference type="GO" id="GO:0006357">
    <property type="term" value="P:regulation of transcription by RNA polymerase II"/>
    <property type="evidence" value="ECO:0007669"/>
    <property type="project" value="TreeGrafter"/>
</dbReference>